<name>A0AAN6WKY2_9PEZI</name>
<evidence type="ECO:0000256" key="1">
    <source>
        <dbReference type="SAM" id="MobiDB-lite"/>
    </source>
</evidence>
<organism evidence="2 3">
    <name type="scientific">Podospora australis</name>
    <dbReference type="NCBI Taxonomy" id="1536484"/>
    <lineage>
        <taxon>Eukaryota</taxon>
        <taxon>Fungi</taxon>
        <taxon>Dikarya</taxon>
        <taxon>Ascomycota</taxon>
        <taxon>Pezizomycotina</taxon>
        <taxon>Sordariomycetes</taxon>
        <taxon>Sordariomycetidae</taxon>
        <taxon>Sordariales</taxon>
        <taxon>Podosporaceae</taxon>
        <taxon>Podospora</taxon>
    </lineage>
</organism>
<comment type="caution">
    <text evidence="2">The sequence shown here is derived from an EMBL/GenBank/DDBJ whole genome shotgun (WGS) entry which is preliminary data.</text>
</comment>
<protein>
    <submittedName>
        <fullName evidence="2">Uncharacterized protein</fullName>
    </submittedName>
</protein>
<accession>A0AAN6WKY2</accession>
<feature type="compositionally biased region" description="Low complexity" evidence="1">
    <location>
        <begin position="1"/>
        <end position="24"/>
    </location>
</feature>
<feature type="region of interest" description="Disordered" evidence="1">
    <location>
        <begin position="1"/>
        <end position="27"/>
    </location>
</feature>
<dbReference type="EMBL" id="MU864529">
    <property type="protein sequence ID" value="KAK4183716.1"/>
    <property type="molecule type" value="Genomic_DNA"/>
</dbReference>
<reference evidence="2" key="1">
    <citation type="journal article" date="2023" name="Mol. Phylogenet. Evol.">
        <title>Genome-scale phylogeny and comparative genomics of the fungal order Sordariales.</title>
        <authorList>
            <person name="Hensen N."/>
            <person name="Bonometti L."/>
            <person name="Westerberg I."/>
            <person name="Brannstrom I.O."/>
            <person name="Guillou S."/>
            <person name="Cros-Aarteil S."/>
            <person name="Calhoun S."/>
            <person name="Haridas S."/>
            <person name="Kuo A."/>
            <person name="Mondo S."/>
            <person name="Pangilinan J."/>
            <person name="Riley R."/>
            <person name="LaButti K."/>
            <person name="Andreopoulos B."/>
            <person name="Lipzen A."/>
            <person name="Chen C."/>
            <person name="Yan M."/>
            <person name="Daum C."/>
            <person name="Ng V."/>
            <person name="Clum A."/>
            <person name="Steindorff A."/>
            <person name="Ohm R.A."/>
            <person name="Martin F."/>
            <person name="Silar P."/>
            <person name="Natvig D.O."/>
            <person name="Lalanne C."/>
            <person name="Gautier V."/>
            <person name="Ament-Velasquez S.L."/>
            <person name="Kruys A."/>
            <person name="Hutchinson M.I."/>
            <person name="Powell A.J."/>
            <person name="Barry K."/>
            <person name="Miller A.N."/>
            <person name="Grigoriev I.V."/>
            <person name="Debuchy R."/>
            <person name="Gladieux P."/>
            <person name="Hiltunen Thoren M."/>
            <person name="Johannesson H."/>
        </authorList>
    </citation>
    <scope>NUCLEOTIDE SEQUENCE</scope>
    <source>
        <strain evidence="2">PSN309</strain>
    </source>
</reference>
<sequence length="80" mass="8818">MSSSPKSSSQNSTSSTNPVSSNTPMLDYYLHEPTKRCGDVYGRLAYNNHTQSHSQSRVSAYVTKASHTIQDFDSVFSRPG</sequence>
<proteinExistence type="predicted"/>
<dbReference type="Proteomes" id="UP001302126">
    <property type="component" value="Unassembled WGS sequence"/>
</dbReference>
<dbReference type="AlphaFoldDB" id="A0AAN6WKY2"/>
<evidence type="ECO:0000313" key="2">
    <source>
        <dbReference type="EMBL" id="KAK4183716.1"/>
    </source>
</evidence>
<keyword evidence="3" id="KW-1185">Reference proteome</keyword>
<reference evidence="2" key="2">
    <citation type="submission" date="2023-05" db="EMBL/GenBank/DDBJ databases">
        <authorList>
            <consortium name="Lawrence Berkeley National Laboratory"/>
            <person name="Steindorff A."/>
            <person name="Hensen N."/>
            <person name="Bonometti L."/>
            <person name="Westerberg I."/>
            <person name="Brannstrom I.O."/>
            <person name="Guillou S."/>
            <person name="Cros-Aarteil S."/>
            <person name="Calhoun S."/>
            <person name="Haridas S."/>
            <person name="Kuo A."/>
            <person name="Mondo S."/>
            <person name="Pangilinan J."/>
            <person name="Riley R."/>
            <person name="Labutti K."/>
            <person name="Andreopoulos B."/>
            <person name="Lipzen A."/>
            <person name="Chen C."/>
            <person name="Yanf M."/>
            <person name="Daum C."/>
            <person name="Ng V."/>
            <person name="Clum A."/>
            <person name="Ohm R."/>
            <person name="Martin F."/>
            <person name="Silar P."/>
            <person name="Natvig D."/>
            <person name="Lalanne C."/>
            <person name="Gautier V."/>
            <person name="Ament-Velasquez S.L."/>
            <person name="Kruys A."/>
            <person name="Hutchinson M.I."/>
            <person name="Powell A.J."/>
            <person name="Barry K."/>
            <person name="Miller A.N."/>
            <person name="Grigoriev I.V."/>
            <person name="Debuchy R."/>
            <person name="Gladieux P."/>
            <person name="Thoren M.H."/>
            <person name="Johannesson H."/>
        </authorList>
    </citation>
    <scope>NUCLEOTIDE SEQUENCE</scope>
    <source>
        <strain evidence="2">PSN309</strain>
    </source>
</reference>
<evidence type="ECO:0000313" key="3">
    <source>
        <dbReference type="Proteomes" id="UP001302126"/>
    </source>
</evidence>
<gene>
    <name evidence="2" type="ORF">QBC35DRAFT_456019</name>
</gene>